<dbReference type="InterPro" id="IPR014284">
    <property type="entry name" value="RNA_pol_sigma-70_dom"/>
</dbReference>
<dbReference type="PANTHER" id="PTHR43133:SF46">
    <property type="entry name" value="RNA POLYMERASE SIGMA-70 FACTOR ECF SUBFAMILY"/>
    <property type="match status" value="1"/>
</dbReference>
<dbReference type="RefSeq" id="WP_210356003.1">
    <property type="nucleotide sequence ID" value="NZ_JAEQMU010000006.1"/>
</dbReference>
<sequence>MQGHESRHLYKAISEGDEGAFATFYSIHFDRLATAVLCLLKNKAQAEEVLQDVFCTVWNRRIEICSVLNMEAYLFVLARNAALNRIKVDVRRKKLEQDFFAENNPNFDFIDTTSDQQQFDKLLDEAIAQLPHQQKRAFVLSRFERKKYLEIATDMEISRETVKKYLQLASISVKNYLLRRKDSVISIFLAFFIF</sequence>
<dbReference type="Gene3D" id="1.10.1740.10">
    <property type="match status" value="1"/>
</dbReference>
<comment type="similarity">
    <text evidence="1">Belongs to the sigma-70 factor family. ECF subfamily.</text>
</comment>
<feature type="domain" description="RNA polymerase sigma factor 70 region 4 type 2" evidence="5">
    <location>
        <begin position="122"/>
        <end position="169"/>
    </location>
</feature>
<evidence type="ECO:0000256" key="3">
    <source>
        <dbReference type="ARBA" id="ARBA00023082"/>
    </source>
</evidence>
<dbReference type="Pfam" id="PF08281">
    <property type="entry name" value="Sigma70_r4_2"/>
    <property type="match status" value="1"/>
</dbReference>
<dbReference type="InterPro" id="IPR039425">
    <property type="entry name" value="RNA_pol_sigma-70-like"/>
</dbReference>
<dbReference type="PANTHER" id="PTHR43133">
    <property type="entry name" value="RNA POLYMERASE ECF-TYPE SIGMA FACTO"/>
    <property type="match status" value="1"/>
</dbReference>
<comment type="caution">
    <text evidence="6">The sequence shown here is derived from an EMBL/GenBank/DDBJ whole genome shotgun (WGS) entry which is preliminary data.</text>
</comment>
<dbReference type="InterPro" id="IPR013249">
    <property type="entry name" value="RNA_pol_sigma70_r4_t2"/>
</dbReference>
<dbReference type="InterPro" id="IPR013325">
    <property type="entry name" value="RNA_pol_sigma_r2"/>
</dbReference>
<dbReference type="NCBIfam" id="TIGR02937">
    <property type="entry name" value="sigma70-ECF"/>
    <property type="match status" value="1"/>
</dbReference>
<keyword evidence="2" id="KW-0805">Transcription regulation</keyword>
<dbReference type="InterPro" id="IPR036388">
    <property type="entry name" value="WH-like_DNA-bd_sf"/>
</dbReference>
<evidence type="ECO:0000256" key="2">
    <source>
        <dbReference type="ARBA" id="ARBA00023015"/>
    </source>
</evidence>
<protein>
    <submittedName>
        <fullName evidence="6">RNA polymerase sigma factor</fullName>
    </submittedName>
</protein>
<keyword evidence="3" id="KW-0731">Sigma factor</keyword>
<reference evidence="7" key="1">
    <citation type="journal article" date="2019" name="Int. J. Syst. Evol. Microbiol.">
        <title>The Global Catalogue of Microorganisms (GCM) 10K type strain sequencing project: providing services to taxonomists for standard genome sequencing and annotation.</title>
        <authorList>
            <consortium name="The Broad Institute Genomics Platform"/>
            <consortium name="The Broad Institute Genome Sequencing Center for Infectious Disease"/>
            <person name="Wu L."/>
            <person name="Ma J."/>
        </authorList>
    </citation>
    <scope>NUCLEOTIDE SEQUENCE [LARGE SCALE GENOMIC DNA]</scope>
    <source>
        <strain evidence="7">KCTC 52298</strain>
    </source>
</reference>
<proteinExistence type="inferred from homology"/>
<organism evidence="6 7">
    <name type="scientific">Sphingobacterium tabacisoli</name>
    <dbReference type="NCBI Taxonomy" id="2044855"/>
    <lineage>
        <taxon>Bacteria</taxon>
        <taxon>Pseudomonadati</taxon>
        <taxon>Bacteroidota</taxon>
        <taxon>Sphingobacteriia</taxon>
        <taxon>Sphingobacteriales</taxon>
        <taxon>Sphingobacteriaceae</taxon>
        <taxon>Sphingobacterium</taxon>
    </lineage>
</organism>
<dbReference type="SUPFAM" id="SSF88659">
    <property type="entry name" value="Sigma3 and sigma4 domains of RNA polymerase sigma factors"/>
    <property type="match status" value="1"/>
</dbReference>
<evidence type="ECO:0000256" key="4">
    <source>
        <dbReference type="ARBA" id="ARBA00023163"/>
    </source>
</evidence>
<accession>A0ABW5L357</accession>
<evidence type="ECO:0000259" key="5">
    <source>
        <dbReference type="Pfam" id="PF08281"/>
    </source>
</evidence>
<evidence type="ECO:0000256" key="1">
    <source>
        <dbReference type="ARBA" id="ARBA00010641"/>
    </source>
</evidence>
<dbReference type="Gene3D" id="1.10.10.10">
    <property type="entry name" value="Winged helix-like DNA-binding domain superfamily/Winged helix DNA-binding domain"/>
    <property type="match status" value="1"/>
</dbReference>
<name>A0ABW5L357_9SPHI</name>
<evidence type="ECO:0000313" key="7">
    <source>
        <dbReference type="Proteomes" id="UP001597440"/>
    </source>
</evidence>
<dbReference type="Proteomes" id="UP001597440">
    <property type="component" value="Unassembled WGS sequence"/>
</dbReference>
<keyword evidence="4" id="KW-0804">Transcription</keyword>
<evidence type="ECO:0000313" key="6">
    <source>
        <dbReference type="EMBL" id="MFD2554196.1"/>
    </source>
</evidence>
<dbReference type="EMBL" id="JBHULD010000008">
    <property type="protein sequence ID" value="MFD2554196.1"/>
    <property type="molecule type" value="Genomic_DNA"/>
</dbReference>
<dbReference type="InterPro" id="IPR013324">
    <property type="entry name" value="RNA_pol_sigma_r3/r4-like"/>
</dbReference>
<gene>
    <name evidence="6" type="ORF">ACFSQW_07335</name>
</gene>
<keyword evidence="7" id="KW-1185">Reference proteome</keyword>
<dbReference type="SUPFAM" id="SSF88946">
    <property type="entry name" value="Sigma2 domain of RNA polymerase sigma factors"/>
    <property type="match status" value="1"/>
</dbReference>